<dbReference type="GeneID" id="10153440"/>
<dbReference type="Pfam" id="PF10143">
    <property type="entry name" value="PhosphMutase"/>
    <property type="match status" value="1"/>
</dbReference>
<accession>E8R974</accession>
<dbReference type="PANTHER" id="PTHR31209:SF0">
    <property type="entry name" value="METALLOENZYME DOMAIN-CONTAINING PROTEIN"/>
    <property type="match status" value="1"/>
</dbReference>
<name>E8R974_DESM0</name>
<dbReference type="STRING" id="765177.Desmu_0745"/>
<organism evidence="7 8">
    <name type="scientific">Desulfurococcus mucosus (strain ATCC 35584 / DSM 2162 / JCM 9187 / O7/1)</name>
    <dbReference type="NCBI Taxonomy" id="765177"/>
    <lineage>
        <taxon>Archaea</taxon>
        <taxon>Thermoproteota</taxon>
        <taxon>Thermoprotei</taxon>
        <taxon>Desulfurococcales</taxon>
        <taxon>Desulfurococcaceae</taxon>
        <taxon>Desulfurococcus</taxon>
    </lineage>
</organism>
<dbReference type="EMBL" id="CP002363">
    <property type="protein sequence ID" value="ADV65050.1"/>
    <property type="molecule type" value="Genomic_DNA"/>
</dbReference>
<dbReference type="InterPro" id="IPR004456">
    <property type="entry name" value="Pglycerate_mutase_ApgM"/>
</dbReference>
<dbReference type="Proteomes" id="UP000001068">
    <property type="component" value="Chromosome"/>
</dbReference>
<keyword evidence="8" id="KW-1185">Reference proteome</keyword>
<evidence type="ECO:0000313" key="7">
    <source>
        <dbReference type="EMBL" id="ADV65050.1"/>
    </source>
</evidence>
<dbReference type="GO" id="GO:0004619">
    <property type="term" value="F:phosphoglycerate mutase activity"/>
    <property type="evidence" value="ECO:0007669"/>
    <property type="project" value="UniProtKB-EC"/>
</dbReference>
<dbReference type="Gene3D" id="3.40.720.10">
    <property type="entry name" value="Alkaline Phosphatase, subunit A"/>
    <property type="match status" value="1"/>
</dbReference>
<gene>
    <name evidence="7" type="ordered locus">Desmu_0745</name>
</gene>
<evidence type="ECO:0000256" key="4">
    <source>
        <dbReference type="ARBA" id="ARBA00005524"/>
    </source>
</evidence>
<dbReference type="PANTHER" id="PTHR31209">
    <property type="entry name" value="COFACTOR-INDEPENDENT PHOSPHOGLYCERATE MUTASE"/>
    <property type="match status" value="1"/>
</dbReference>
<feature type="domain" description="Metalloenzyme" evidence="6">
    <location>
        <begin position="4"/>
        <end position="409"/>
    </location>
</feature>
<dbReference type="SUPFAM" id="SSF53649">
    <property type="entry name" value="Alkaline phosphatase-like"/>
    <property type="match status" value="1"/>
</dbReference>
<dbReference type="GO" id="GO:0006096">
    <property type="term" value="P:glycolytic process"/>
    <property type="evidence" value="ECO:0007669"/>
    <property type="project" value="UniProtKB-KW"/>
</dbReference>
<proteinExistence type="inferred from homology"/>
<evidence type="ECO:0000256" key="2">
    <source>
        <dbReference type="ARBA" id="ARBA00002315"/>
    </source>
</evidence>
<dbReference type="InterPro" id="IPR006124">
    <property type="entry name" value="Metalloenzyme"/>
</dbReference>
<protein>
    <submittedName>
        <fullName evidence="7">Phosphoglycerate mutase</fullName>
    </submittedName>
</protein>
<dbReference type="RefSeq" id="WP_013562272.1">
    <property type="nucleotide sequence ID" value="NC_014961.1"/>
</dbReference>
<dbReference type="Pfam" id="PF01676">
    <property type="entry name" value="Metalloenzyme"/>
    <property type="match status" value="1"/>
</dbReference>
<dbReference type="KEGG" id="dmu:Desmu_0745"/>
<comment type="pathway">
    <text evidence="3">Carbohydrate degradation.</text>
</comment>
<dbReference type="InterPro" id="IPR017850">
    <property type="entry name" value="Alkaline_phosphatase_core_sf"/>
</dbReference>
<comment type="similarity">
    <text evidence="4">Belongs to the BPG-independent phosphoglycerate mutase family. A-PGAM subfamily.</text>
</comment>
<evidence type="ECO:0000256" key="1">
    <source>
        <dbReference type="ARBA" id="ARBA00000370"/>
    </source>
</evidence>
<evidence type="ECO:0000313" key="8">
    <source>
        <dbReference type="Proteomes" id="UP000001068"/>
    </source>
</evidence>
<dbReference type="AlphaFoldDB" id="E8R974"/>
<dbReference type="PIRSF" id="PIRSF006392">
    <property type="entry name" value="IPGAM_arch"/>
    <property type="match status" value="1"/>
</dbReference>
<reference evidence="8" key="1">
    <citation type="submission" date="2010-11" db="EMBL/GenBank/DDBJ databases">
        <title>The complete genome of Desulfurococcus mucosus DSM 2162.</title>
        <authorList>
            <consortium name="US DOE Joint Genome Institute (JGI-PGF)"/>
            <person name="Lucas S."/>
            <person name="Copeland A."/>
            <person name="Lapidus A."/>
            <person name="Bruce D."/>
            <person name="Goodwin L."/>
            <person name="Pitluck S."/>
            <person name="Kyrpides N."/>
            <person name="Mavromatis K."/>
            <person name="Pagani I."/>
            <person name="Ivanova N."/>
            <person name="Ovchinnikova G."/>
            <person name="Chertkov O."/>
            <person name="Held B."/>
            <person name="Brettin T."/>
            <person name="Detter J.C."/>
            <person name="Tapia R."/>
            <person name="Han C."/>
            <person name="Land M."/>
            <person name="Hauser L."/>
            <person name="Markowitz V."/>
            <person name="Cheng J.-F."/>
            <person name="Hugenholtz P."/>
            <person name="Woyke T."/>
            <person name="Wu D."/>
            <person name="Wirth R."/>
            <person name="Bilek Y."/>
            <person name="Hader T."/>
            <person name="Klenk H.-P."/>
            <person name="Eisen J.A."/>
        </authorList>
    </citation>
    <scope>NUCLEOTIDE SEQUENCE [LARGE SCALE GENOMIC DNA]</scope>
    <source>
        <strain evidence="8">ATCC 35584 / DSM 2162 / JCM 9187 / O7/1</strain>
    </source>
</reference>
<dbReference type="InterPro" id="IPR042253">
    <property type="entry name" value="Pglycerate_mutase_ApgM_sf"/>
</dbReference>
<sequence>MRHRLLYLVLDGMGDRLSDPVTTLELSVKPGLDWVARNSKCGLMYTVGKGIAPESDEAVISILGYDPHEVYTGRGPLEALGAGLEIREGYEVAFRANFATIDPSTRVIIDRRVGRSLSTAEAKELAKAVDGLELGIHEGYAKVVATIGHRAVVVIGSRRHRLSPMVDNNDPAYKRHGMVSVAVPSPSRKVPKIMPLDDTAEAKVAAEIANEFFERSLEILSKHPVNAERARKGLLPANAILMRDAGGSLPRAVKLPEKYGCRFAVLAEMPVEVGIGRAFGAETIIMEPPTGNPARDYEARLETALKALGDNHIVYVHLKGPDEPGHDGDVESKKKRIEEIDRYFVQPLIDEVRDKYALIVTADHATPPSVKAHTDDPVPVAFYMPGIEPDGVSRFTERDCGKGSLGLIEHGWLLLPGLIERYLSK</sequence>
<comment type="catalytic activity">
    <reaction evidence="1">
        <text>(2R)-2-phosphoglycerate = (2R)-3-phosphoglycerate</text>
        <dbReference type="Rhea" id="RHEA:15901"/>
        <dbReference type="ChEBI" id="CHEBI:58272"/>
        <dbReference type="ChEBI" id="CHEBI:58289"/>
        <dbReference type="EC" id="5.4.2.12"/>
    </reaction>
</comment>
<evidence type="ECO:0000256" key="5">
    <source>
        <dbReference type="ARBA" id="ARBA00023152"/>
    </source>
</evidence>
<evidence type="ECO:0000259" key="6">
    <source>
        <dbReference type="Pfam" id="PF01676"/>
    </source>
</evidence>
<dbReference type="Gene3D" id="3.30.70.2130">
    <property type="entry name" value="Metalloenzyme domain"/>
    <property type="match status" value="1"/>
</dbReference>
<dbReference type="NCBIfam" id="TIGR00306">
    <property type="entry name" value="apgM"/>
    <property type="match status" value="1"/>
</dbReference>
<dbReference type="OrthoDB" id="52918at2157"/>
<dbReference type="eggNOG" id="arCOG01696">
    <property type="taxonomic scope" value="Archaea"/>
</dbReference>
<dbReference type="CDD" id="cd16011">
    <property type="entry name" value="iPGM_like"/>
    <property type="match status" value="1"/>
</dbReference>
<dbReference type="HOGENOM" id="CLU_034906_2_0_2"/>
<reference evidence="7 8" key="2">
    <citation type="journal article" date="2011" name="Stand. Genomic Sci.">
        <title>Complete genome sequence of Desulfurococcus mucosus type strain (O7/1).</title>
        <authorList>
            <person name="Wirth R."/>
            <person name="Chertkov O."/>
            <person name="Held B."/>
            <person name="Lapidus A."/>
            <person name="Nolan M."/>
            <person name="Lucas S."/>
            <person name="Hammon N."/>
            <person name="Deshpande S."/>
            <person name="Cheng J.F."/>
            <person name="Tapia R."/>
            <person name="Han C."/>
            <person name="Goodwin L."/>
            <person name="Pitluck S."/>
            <person name="Liolios K."/>
            <person name="Ioanna P."/>
            <person name="Ivanova N."/>
            <person name="Mavromatis K."/>
            <person name="Mikhailova N."/>
            <person name="Pati A."/>
            <person name="Chen A."/>
            <person name="Palaniappan K."/>
            <person name="Land M."/>
            <person name="Hauser L."/>
            <person name="Chang Y.J."/>
            <person name="Jeffries C.D."/>
            <person name="Bilek Y."/>
            <person name="Hader T."/>
            <person name="Rohde M."/>
            <person name="Spring S."/>
            <person name="Sikorski J."/>
            <person name="Goker M."/>
            <person name="Woyke T."/>
            <person name="Bristow J."/>
            <person name="Eisen J.A."/>
            <person name="Markowitz V."/>
            <person name="Hugenholtz P."/>
            <person name="Kyrpides N.C."/>
            <person name="Klenk H.P."/>
        </authorList>
    </citation>
    <scope>NUCLEOTIDE SEQUENCE [LARGE SCALE GENOMIC DNA]</scope>
    <source>
        <strain evidence="8">ATCC 35584 / DSM 2162 / JCM 9187 / O7/1</strain>
    </source>
</reference>
<dbReference type="GO" id="GO:0046872">
    <property type="term" value="F:metal ion binding"/>
    <property type="evidence" value="ECO:0007669"/>
    <property type="project" value="InterPro"/>
</dbReference>
<keyword evidence="5" id="KW-0324">Glycolysis</keyword>
<evidence type="ECO:0000256" key="3">
    <source>
        <dbReference type="ARBA" id="ARBA00004921"/>
    </source>
</evidence>
<comment type="function">
    <text evidence="2">Catalyzes the interconversion of 2-phosphoglycerate and 3-phosphoglycerate.</text>
</comment>